<evidence type="ECO:0000313" key="3">
    <source>
        <dbReference type="Proteomes" id="UP000621510"/>
    </source>
</evidence>
<accession>A0ABS1PSW6</accession>
<name>A0ABS1PSW6_9ACTN</name>
<dbReference type="EMBL" id="JAERRG010000009">
    <property type="protein sequence ID" value="MBL1115379.1"/>
    <property type="molecule type" value="Genomic_DNA"/>
</dbReference>
<reference evidence="2 3" key="1">
    <citation type="submission" date="2021-01" db="EMBL/GenBank/DDBJ databases">
        <title>WGS of actinomycetes isolated from Thailand.</title>
        <authorList>
            <person name="Thawai C."/>
        </authorList>
    </citation>
    <scope>NUCLEOTIDE SEQUENCE [LARGE SCALE GENOMIC DNA]</scope>
    <source>
        <strain evidence="2 3">CA3R110</strain>
    </source>
</reference>
<proteinExistence type="predicted"/>
<feature type="region of interest" description="Disordered" evidence="1">
    <location>
        <begin position="87"/>
        <end position="106"/>
    </location>
</feature>
<comment type="caution">
    <text evidence="2">The sequence shown here is derived from an EMBL/GenBank/DDBJ whole genome shotgun (WGS) entry which is preliminary data.</text>
</comment>
<evidence type="ECO:0000313" key="2">
    <source>
        <dbReference type="EMBL" id="MBL1115379.1"/>
    </source>
</evidence>
<dbReference type="Proteomes" id="UP000621510">
    <property type="component" value="Unassembled WGS sequence"/>
</dbReference>
<sequence length="106" mass="11424">MLRSAKLSDGAFLILASVQQGWVYRSSTAHSDVWHISPGRGNGHKAIGRAPAGQKLVKDGLLTGGSEPTLTDEGRVALEKAKKEGRRLDYGVGRKPRVVTDQEQMA</sequence>
<evidence type="ECO:0000256" key="1">
    <source>
        <dbReference type="SAM" id="MobiDB-lite"/>
    </source>
</evidence>
<keyword evidence="3" id="KW-1185">Reference proteome</keyword>
<organism evidence="2 3">
    <name type="scientific">Streptomyces endocoffeicus</name>
    <dbReference type="NCBI Taxonomy" id="2898945"/>
    <lineage>
        <taxon>Bacteria</taxon>
        <taxon>Bacillati</taxon>
        <taxon>Actinomycetota</taxon>
        <taxon>Actinomycetes</taxon>
        <taxon>Kitasatosporales</taxon>
        <taxon>Streptomycetaceae</taxon>
        <taxon>Streptomyces</taxon>
    </lineage>
</organism>
<dbReference type="RefSeq" id="WP_201853171.1">
    <property type="nucleotide sequence ID" value="NZ_JAERRG010000009.1"/>
</dbReference>
<protein>
    <submittedName>
        <fullName evidence="2">Uncharacterized protein</fullName>
    </submittedName>
</protein>
<gene>
    <name evidence="2" type="ORF">JK364_23700</name>
</gene>